<feature type="non-terminal residue" evidence="2">
    <location>
        <position position="64"/>
    </location>
</feature>
<sequence>KRRVQSVQGTLPTGLPRISEDVRGKGRKKGALSVHDVSDDLIPMLLGPDGIGSSTSQGNRIQRS</sequence>
<keyword evidence="3" id="KW-1185">Reference proteome</keyword>
<protein>
    <submittedName>
        <fullName evidence="2">Uncharacterized protein</fullName>
    </submittedName>
</protein>
<proteinExistence type="predicted"/>
<accession>A0A812RVG4</accession>
<dbReference type="EMBL" id="CAJNIZ010021724">
    <property type="protein sequence ID" value="CAE7455129.1"/>
    <property type="molecule type" value="Genomic_DNA"/>
</dbReference>
<feature type="region of interest" description="Disordered" evidence="1">
    <location>
        <begin position="1"/>
        <end position="31"/>
    </location>
</feature>
<comment type="caution">
    <text evidence="2">The sequence shown here is derived from an EMBL/GenBank/DDBJ whole genome shotgun (WGS) entry which is preliminary data.</text>
</comment>
<dbReference type="OrthoDB" id="426224at2759"/>
<evidence type="ECO:0000313" key="2">
    <source>
        <dbReference type="EMBL" id="CAE7455129.1"/>
    </source>
</evidence>
<dbReference type="AlphaFoldDB" id="A0A812RVG4"/>
<dbReference type="Proteomes" id="UP000649617">
    <property type="component" value="Unassembled WGS sequence"/>
</dbReference>
<reference evidence="2" key="1">
    <citation type="submission" date="2021-02" db="EMBL/GenBank/DDBJ databases">
        <authorList>
            <person name="Dougan E. K."/>
            <person name="Rhodes N."/>
            <person name="Thang M."/>
            <person name="Chan C."/>
        </authorList>
    </citation>
    <scope>NUCLEOTIDE SEQUENCE</scope>
</reference>
<feature type="non-terminal residue" evidence="2">
    <location>
        <position position="1"/>
    </location>
</feature>
<gene>
    <name evidence="2" type="ORF">SPIL2461_LOCUS11175</name>
</gene>
<organism evidence="2 3">
    <name type="scientific">Symbiodinium pilosum</name>
    <name type="common">Dinoflagellate</name>
    <dbReference type="NCBI Taxonomy" id="2952"/>
    <lineage>
        <taxon>Eukaryota</taxon>
        <taxon>Sar</taxon>
        <taxon>Alveolata</taxon>
        <taxon>Dinophyceae</taxon>
        <taxon>Suessiales</taxon>
        <taxon>Symbiodiniaceae</taxon>
        <taxon>Symbiodinium</taxon>
    </lineage>
</organism>
<evidence type="ECO:0000256" key="1">
    <source>
        <dbReference type="SAM" id="MobiDB-lite"/>
    </source>
</evidence>
<feature type="compositionally biased region" description="Polar residues" evidence="1">
    <location>
        <begin position="1"/>
        <end position="11"/>
    </location>
</feature>
<name>A0A812RVG4_SYMPI</name>
<evidence type="ECO:0000313" key="3">
    <source>
        <dbReference type="Proteomes" id="UP000649617"/>
    </source>
</evidence>